<gene>
    <name evidence="2" type="ORF">LSAA_12173</name>
</gene>
<feature type="domain" description="CLEC16A/TT9 C-terminal" evidence="1">
    <location>
        <begin position="19"/>
        <end position="269"/>
    </location>
</feature>
<organism evidence="2 3">
    <name type="scientific">Lepeophtheirus salmonis</name>
    <name type="common">Salmon louse</name>
    <name type="synonym">Caligus salmonis</name>
    <dbReference type="NCBI Taxonomy" id="72036"/>
    <lineage>
        <taxon>Eukaryota</taxon>
        <taxon>Metazoa</taxon>
        <taxon>Ecdysozoa</taxon>
        <taxon>Arthropoda</taxon>
        <taxon>Crustacea</taxon>
        <taxon>Multicrustacea</taxon>
        <taxon>Hexanauplia</taxon>
        <taxon>Copepoda</taxon>
        <taxon>Siphonostomatoida</taxon>
        <taxon>Caligidae</taxon>
        <taxon>Lepeophtheirus</taxon>
    </lineage>
</organism>
<dbReference type="GO" id="GO:0005770">
    <property type="term" value="C:late endosome"/>
    <property type="evidence" value="ECO:0007669"/>
    <property type="project" value="TreeGrafter"/>
</dbReference>
<dbReference type="AlphaFoldDB" id="A0A7R8CYV6"/>
<dbReference type="Pfam" id="PF19439">
    <property type="entry name" value="CLEC16A_C"/>
    <property type="match status" value="2"/>
</dbReference>
<dbReference type="GO" id="GO:0007034">
    <property type="term" value="P:vacuolar transport"/>
    <property type="evidence" value="ECO:0007669"/>
    <property type="project" value="TreeGrafter"/>
</dbReference>
<sequence length="455" mass="51440">MMKKMAAMDTESSKSEEFSTNEGMSQSLLLSMGLSVKSEKTKYNEEVIEKILTILRCSCQYGTKIRLVTLELAIELFKELVLKNGRSYLSDSHLAEVEGVREESTLHLRNFYKSEGIFLDMFEDELRQTMKKPSKMENLMSDVSLLLPPTSTPLTGIDFGKRLSCGEVEKTKRSIRTFFYLRKLSMELQGLRETRLPLKGPDTCVQAQDVLNLNYENVDLVAVTVKNKDGSKNRLFLVVVGFQIVLVEPHSSRSGWGVATTVGFLQDLERGSKHNEPIMSSSFTFEDHIRCMAAKQTLTKGRAEARQKKMQQIVELLELPDSLNPVITPSTVSVNLHSLRVEAAQQRRHRSSPRLGLRGEDSSPSYLFFSSKVPGHLQRQSSSDLNLEESSSTLHKMTLTSDSKPETGISGSIVPGSNDIEKRRVKIGKFELKSRKQFFDRGLCLLRRQINIKIY</sequence>
<evidence type="ECO:0000259" key="1">
    <source>
        <dbReference type="Pfam" id="PF19439"/>
    </source>
</evidence>
<dbReference type="GO" id="GO:0005794">
    <property type="term" value="C:Golgi apparatus"/>
    <property type="evidence" value="ECO:0007669"/>
    <property type="project" value="TreeGrafter"/>
</dbReference>
<name>A0A7R8CYV6_LEPSM</name>
<dbReference type="EMBL" id="HG994585">
    <property type="protein sequence ID" value="CAF2971826.1"/>
    <property type="molecule type" value="Genomic_DNA"/>
</dbReference>
<dbReference type="PANTHER" id="PTHR21481:SF0">
    <property type="entry name" value="PROTEIN CLEC16A"/>
    <property type="match status" value="1"/>
</dbReference>
<proteinExistence type="predicted"/>
<dbReference type="InterPro" id="IPR045820">
    <property type="entry name" value="CLEC16A/TT9_C"/>
</dbReference>
<protein>
    <submittedName>
        <fullName evidence="2">CLEC16A</fullName>
    </submittedName>
</protein>
<dbReference type="InterPro" id="IPR039272">
    <property type="entry name" value="CLEC16A/TT9"/>
</dbReference>
<evidence type="ECO:0000313" key="3">
    <source>
        <dbReference type="Proteomes" id="UP000675881"/>
    </source>
</evidence>
<feature type="domain" description="CLEC16A/TT9 C-terminal" evidence="1">
    <location>
        <begin position="277"/>
        <end position="391"/>
    </location>
</feature>
<keyword evidence="3" id="KW-1185">Reference proteome</keyword>
<dbReference type="OrthoDB" id="294052at2759"/>
<reference evidence="2" key="1">
    <citation type="submission" date="2021-02" db="EMBL/GenBank/DDBJ databases">
        <authorList>
            <person name="Bekaert M."/>
        </authorList>
    </citation>
    <scope>NUCLEOTIDE SEQUENCE</scope>
    <source>
        <strain evidence="2">IoA-00</strain>
    </source>
</reference>
<dbReference type="Proteomes" id="UP000675881">
    <property type="component" value="Chromosome 6"/>
</dbReference>
<accession>A0A7R8CYV6</accession>
<dbReference type="GO" id="GO:0016197">
    <property type="term" value="P:endosomal transport"/>
    <property type="evidence" value="ECO:0007669"/>
    <property type="project" value="TreeGrafter"/>
</dbReference>
<dbReference type="GO" id="GO:1901096">
    <property type="term" value="P:regulation of autophagosome maturation"/>
    <property type="evidence" value="ECO:0007669"/>
    <property type="project" value="TreeGrafter"/>
</dbReference>
<evidence type="ECO:0000313" key="2">
    <source>
        <dbReference type="EMBL" id="CAF2971826.1"/>
    </source>
</evidence>
<dbReference type="PANTHER" id="PTHR21481">
    <property type="entry name" value="PROTEIN CLEC16A"/>
    <property type="match status" value="1"/>
</dbReference>